<evidence type="ECO:0000256" key="1">
    <source>
        <dbReference type="ARBA" id="ARBA00004496"/>
    </source>
</evidence>
<evidence type="ECO:0000313" key="4">
    <source>
        <dbReference type="EMBL" id="KAJ8338512.1"/>
    </source>
</evidence>
<dbReference type="Gene3D" id="1.20.1270.60">
    <property type="entry name" value="Arfaptin homology (AH) domain/BAR domain"/>
    <property type="match status" value="1"/>
</dbReference>
<dbReference type="OrthoDB" id="8851350at2759"/>
<feature type="domain" description="BAR" evidence="3">
    <location>
        <begin position="18"/>
        <end position="74"/>
    </location>
</feature>
<dbReference type="AlphaFoldDB" id="A0A9Q1EGX1"/>
<dbReference type="EMBL" id="JAINUF010000018">
    <property type="protein sequence ID" value="KAJ8338512.1"/>
    <property type="molecule type" value="Genomic_DNA"/>
</dbReference>
<keyword evidence="2" id="KW-0963">Cytoplasm</keyword>
<reference evidence="4" key="1">
    <citation type="journal article" date="2023" name="Science">
        <title>Genome structures resolve the early diversification of teleost fishes.</title>
        <authorList>
            <person name="Parey E."/>
            <person name="Louis A."/>
            <person name="Montfort J."/>
            <person name="Bouchez O."/>
            <person name="Roques C."/>
            <person name="Iampietro C."/>
            <person name="Lluch J."/>
            <person name="Castinel A."/>
            <person name="Donnadieu C."/>
            <person name="Desvignes T."/>
            <person name="Floi Bucao C."/>
            <person name="Jouanno E."/>
            <person name="Wen M."/>
            <person name="Mejri S."/>
            <person name="Dirks R."/>
            <person name="Jansen H."/>
            <person name="Henkel C."/>
            <person name="Chen W.J."/>
            <person name="Zahm M."/>
            <person name="Cabau C."/>
            <person name="Klopp C."/>
            <person name="Thompson A.W."/>
            <person name="Robinson-Rechavi M."/>
            <person name="Braasch I."/>
            <person name="Lecointre G."/>
            <person name="Bobe J."/>
            <person name="Postlethwait J.H."/>
            <person name="Berthelot C."/>
            <person name="Roest Crollius H."/>
            <person name="Guiguen Y."/>
        </authorList>
    </citation>
    <scope>NUCLEOTIDE SEQUENCE</scope>
    <source>
        <strain evidence="4">WJC10195</strain>
    </source>
</reference>
<dbReference type="GO" id="GO:0005886">
    <property type="term" value="C:plasma membrane"/>
    <property type="evidence" value="ECO:0007669"/>
    <property type="project" value="TreeGrafter"/>
</dbReference>
<accession>A0A9Q1EGX1</accession>
<dbReference type="PANTHER" id="PTHR46514">
    <property type="entry name" value="AMPHIPHYSIN"/>
    <property type="match status" value="1"/>
</dbReference>
<protein>
    <recommendedName>
        <fullName evidence="3">BAR domain-containing protein</fullName>
    </recommendedName>
</protein>
<dbReference type="InterPro" id="IPR003005">
    <property type="entry name" value="Amphiphysin"/>
</dbReference>
<evidence type="ECO:0000313" key="5">
    <source>
        <dbReference type="Proteomes" id="UP001152622"/>
    </source>
</evidence>
<evidence type="ECO:0000256" key="2">
    <source>
        <dbReference type="ARBA" id="ARBA00022490"/>
    </source>
</evidence>
<dbReference type="GO" id="GO:0048156">
    <property type="term" value="F:tau protein binding"/>
    <property type="evidence" value="ECO:0007669"/>
    <property type="project" value="TreeGrafter"/>
</dbReference>
<name>A0A9Q1EGX1_SYNKA</name>
<dbReference type="GO" id="GO:0008021">
    <property type="term" value="C:synaptic vesicle"/>
    <property type="evidence" value="ECO:0007669"/>
    <property type="project" value="TreeGrafter"/>
</dbReference>
<dbReference type="SUPFAM" id="SSF103657">
    <property type="entry name" value="BAR/IMD domain-like"/>
    <property type="match status" value="1"/>
</dbReference>
<sequence length="76" mass="8358">MSETGKGVTAGKLASNVQKKLTRAQEKVLQKLGKSDETKDAIFEESVTNFNKQMAEGTKLQKDLRTYLTAVKGLLL</sequence>
<proteinExistence type="predicted"/>
<dbReference type="PRINTS" id="PR01251">
    <property type="entry name" value="AMPHIPHYSIN"/>
</dbReference>
<gene>
    <name evidence="4" type="ORF">SKAU_G00374780</name>
</gene>
<dbReference type="PANTHER" id="PTHR46514:SF4">
    <property type="entry name" value="MYC BOX-DEPENDENT-INTERACTING PROTEIN 1"/>
    <property type="match status" value="1"/>
</dbReference>
<organism evidence="4 5">
    <name type="scientific">Synaphobranchus kaupii</name>
    <name type="common">Kaup's arrowtooth eel</name>
    <dbReference type="NCBI Taxonomy" id="118154"/>
    <lineage>
        <taxon>Eukaryota</taxon>
        <taxon>Metazoa</taxon>
        <taxon>Chordata</taxon>
        <taxon>Craniata</taxon>
        <taxon>Vertebrata</taxon>
        <taxon>Euteleostomi</taxon>
        <taxon>Actinopterygii</taxon>
        <taxon>Neopterygii</taxon>
        <taxon>Teleostei</taxon>
        <taxon>Anguilliformes</taxon>
        <taxon>Synaphobranchidae</taxon>
        <taxon>Synaphobranchus</taxon>
    </lineage>
</organism>
<dbReference type="InterPro" id="IPR027267">
    <property type="entry name" value="AH/BAR_dom_sf"/>
</dbReference>
<evidence type="ECO:0000259" key="3">
    <source>
        <dbReference type="Pfam" id="PF03114"/>
    </source>
</evidence>
<dbReference type="Proteomes" id="UP001152622">
    <property type="component" value="Chromosome 18"/>
</dbReference>
<dbReference type="GO" id="GO:0005543">
    <property type="term" value="F:phospholipid binding"/>
    <property type="evidence" value="ECO:0007669"/>
    <property type="project" value="TreeGrafter"/>
</dbReference>
<comment type="subcellular location">
    <subcellularLocation>
        <location evidence="1">Cytoplasm</location>
    </subcellularLocation>
</comment>
<keyword evidence="5" id="KW-1185">Reference proteome</keyword>
<dbReference type="InterPro" id="IPR004148">
    <property type="entry name" value="BAR_dom"/>
</dbReference>
<dbReference type="Pfam" id="PF03114">
    <property type="entry name" value="BAR"/>
    <property type="match status" value="1"/>
</dbReference>
<comment type="caution">
    <text evidence="4">The sequence shown here is derived from an EMBL/GenBank/DDBJ whole genome shotgun (WGS) entry which is preliminary data.</text>
</comment>